<keyword evidence="4" id="KW-1185">Reference proteome</keyword>
<dbReference type="SUPFAM" id="SSF52540">
    <property type="entry name" value="P-loop containing nucleoside triphosphate hydrolases"/>
    <property type="match status" value="1"/>
</dbReference>
<dbReference type="InterPro" id="IPR034139">
    <property type="entry name" value="TOPRIM_OLD"/>
</dbReference>
<proteinExistence type="predicted"/>
<evidence type="ECO:0000259" key="2">
    <source>
        <dbReference type="Pfam" id="PF20469"/>
    </source>
</evidence>
<dbReference type="Gene3D" id="3.40.50.300">
    <property type="entry name" value="P-loop containing nucleotide triphosphate hydrolases"/>
    <property type="match status" value="1"/>
</dbReference>
<name>A0A264W3U8_9BACL</name>
<organism evidence="3 4">
    <name type="scientific">Tetzosporium hominis</name>
    <dbReference type="NCBI Taxonomy" id="2020506"/>
    <lineage>
        <taxon>Bacteria</taxon>
        <taxon>Bacillati</taxon>
        <taxon>Bacillota</taxon>
        <taxon>Bacilli</taxon>
        <taxon>Bacillales</taxon>
        <taxon>Caryophanaceae</taxon>
        <taxon>Tetzosporium</taxon>
    </lineage>
</organism>
<dbReference type="InterPro" id="IPR027417">
    <property type="entry name" value="P-loop_NTPase"/>
</dbReference>
<gene>
    <name evidence="3" type="ORF">CF394_07250</name>
</gene>
<sequence>MANLKKIRIVGYKKHQEFCMDFNSDLTIIVGENETGKTTILEAIEIVLNQKYFNYLSSSYEQQFTKADIKSFFKNPVHQNLPFIEIEIYLDLDGTSPGHSYFHGEHNFEKEGHYGIKFRYSFDDEFIPEFSAIDFQETPILPLEFYKTEWKTFSGQAYRRQKNPIKSLLIDNSSYIRDIFGSYAKQVYDNEIDLADKRKLSMAFKTSLKEFESTSQEILDLDSFQISLDEKKTLISNLIEIQENGISIQNMGKGKENLIKTEIALEGKKNLVLVEEPENHLSHSNLKKLIELVKAKQTGSQIILTTHSPMVTSKLNLENVMWINDKEATSLAALDNQTAKYFQKLDNINILQFILSTKVVIVEGASEYILLPLLYQLSHKRSLEEDGIEIISGEGITYKHYINLAKTLDKKILIITDNDGELSKIEESETINEELKDEGYQIKVAMPNDKKEFTFEKSLYDKNESLLSSFARGNASEIYKDKKYPKSLAFMLNNKAESAFRISSDKNYNETIECPDYIREGFNWLKNE</sequence>
<evidence type="ECO:0000313" key="3">
    <source>
        <dbReference type="EMBL" id="OZS78250.1"/>
    </source>
</evidence>
<evidence type="ECO:0000259" key="1">
    <source>
        <dbReference type="Pfam" id="PF13304"/>
    </source>
</evidence>
<dbReference type="OrthoDB" id="308933at2"/>
<dbReference type="RefSeq" id="WP_094942626.1">
    <property type="nucleotide sequence ID" value="NZ_NOKQ01000199.1"/>
</dbReference>
<accession>A0A264W3U8</accession>
<dbReference type="Pfam" id="PF20469">
    <property type="entry name" value="OLD-like_TOPRIM"/>
    <property type="match status" value="1"/>
</dbReference>
<dbReference type="InterPro" id="IPR051396">
    <property type="entry name" value="Bact_Antivir_Def_Nuclease"/>
</dbReference>
<dbReference type="Pfam" id="PF13304">
    <property type="entry name" value="AAA_21"/>
    <property type="match status" value="1"/>
</dbReference>
<dbReference type="AlphaFoldDB" id="A0A264W3U8"/>
<feature type="domain" description="OLD protein-like TOPRIM" evidence="2">
    <location>
        <begin position="355"/>
        <end position="419"/>
    </location>
</feature>
<dbReference type="PANTHER" id="PTHR43581:SF4">
    <property type="entry name" value="ATP_GTP PHOSPHATASE"/>
    <property type="match status" value="1"/>
</dbReference>
<dbReference type="InterPro" id="IPR003959">
    <property type="entry name" value="ATPase_AAA_core"/>
</dbReference>
<feature type="domain" description="ATPase AAA-type core" evidence="1">
    <location>
        <begin position="26"/>
        <end position="309"/>
    </location>
</feature>
<reference evidence="3 4" key="1">
    <citation type="submission" date="2017-07" db="EMBL/GenBank/DDBJ databases">
        <title>Tetzosporium hominis gen.nov. sp.nov.</title>
        <authorList>
            <person name="Tetz G."/>
            <person name="Tetz V."/>
        </authorList>
    </citation>
    <scope>NUCLEOTIDE SEQUENCE [LARGE SCALE GENOMIC DNA]</scope>
    <source>
        <strain evidence="3 4">VT-49</strain>
    </source>
</reference>
<dbReference type="Proteomes" id="UP000217065">
    <property type="component" value="Unassembled WGS sequence"/>
</dbReference>
<dbReference type="EMBL" id="NOKQ01000199">
    <property type="protein sequence ID" value="OZS78250.1"/>
    <property type="molecule type" value="Genomic_DNA"/>
</dbReference>
<dbReference type="PANTHER" id="PTHR43581">
    <property type="entry name" value="ATP/GTP PHOSPHATASE"/>
    <property type="match status" value="1"/>
</dbReference>
<protein>
    <submittedName>
        <fullName evidence="3">Uncharacterized protein</fullName>
    </submittedName>
</protein>
<comment type="caution">
    <text evidence="3">The sequence shown here is derived from an EMBL/GenBank/DDBJ whole genome shotgun (WGS) entry which is preliminary data.</text>
</comment>
<evidence type="ECO:0000313" key="4">
    <source>
        <dbReference type="Proteomes" id="UP000217065"/>
    </source>
</evidence>
<dbReference type="CDD" id="cd01026">
    <property type="entry name" value="TOPRIM_OLD"/>
    <property type="match status" value="1"/>
</dbReference>